<proteinExistence type="predicted"/>
<dbReference type="GO" id="GO:0043130">
    <property type="term" value="F:ubiquitin binding"/>
    <property type="evidence" value="ECO:0007669"/>
    <property type="project" value="InterPro"/>
</dbReference>
<feature type="domain" description="GAT" evidence="1">
    <location>
        <begin position="166"/>
        <end position="288"/>
    </location>
</feature>
<dbReference type="AlphaFoldDB" id="A0A3N4JY44"/>
<dbReference type="GO" id="GO:0043328">
    <property type="term" value="P:protein transport to vacuole involved in ubiquitin-dependent protein catabolic process via the multivesicular body sorting pathway"/>
    <property type="evidence" value="ECO:0007669"/>
    <property type="project" value="TreeGrafter"/>
</dbReference>
<evidence type="ECO:0000313" key="3">
    <source>
        <dbReference type="Proteomes" id="UP000276215"/>
    </source>
</evidence>
<gene>
    <name evidence="2" type="ORF">L873DRAFT_1802790</name>
</gene>
<protein>
    <recommendedName>
        <fullName evidence="1">GAT domain-containing protein</fullName>
    </recommendedName>
</protein>
<dbReference type="InterPro" id="IPR052653">
    <property type="entry name" value="ARF-binding"/>
</dbReference>
<dbReference type="PANTHER" id="PTHR47180:SF1">
    <property type="entry name" value="ADP-RIBOSYLATION FACTOR-BINDING PROTEIN GGA1-RELATED"/>
    <property type="match status" value="1"/>
</dbReference>
<name>A0A3N4JY44_9PEZI</name>
<dbReference type="GO" id="GO:0006895">
    <property type="term" value="P:Golgi to endosome transport"/>
    <property type="evidence" value="ECO:0007669"/>
    <property type="project" value="TreeGrafter"/>
</dbReference>
<dbReference type="InterPro" id="IPR004152">
    <property type="entry name" value="GAT_dom"/>
</dbReference>
<dbReference type="GO" id="GO:0005802">
    <property type="term" value="C:trans-Golgi network"/>
    <property type="evidence" value="ECO:0007669"/>
    <property type="project" value="TreeGrafter"/>
</dbReference>
<dbReference type="Proteomes" id="UP000276215">
    <property type="component" value="Unassembled WGS sequence"/>
</dbReference>
<reference evidence="2 3" key="1">
    <citation type="journal article" date="2018" name="Nat. Ecol. Evol.">
        <title>Pezizomycetes genomes reveal the molecular basis of ectomycorrhizal truffle lifestyle.</title>
        <authorList>
            <person name="Murat C."/>
            <person name="Payen T."/>
            <person name="Noel B."/>
            <person name="Kuo A."/>
            <person name="Morin E."/>
            <person name="Chen J."/>
            <person name="Kohler A."/>
            <person name="Krizsan K."/>
            <person name="Balestrini R."/>
            <person name="Da Silva C."/>
            <person name="Montanini B."/>
            <person name="Hainaut M."/>
            <person name="Levati E."/>
            <person name="Barry K.W."/>
            <person name="Belfiori B."/>
            <person name="Cichocki N."/>
            <person name="Clum A."/>
            <person name="Dockter R.B."/>
            <person name="Fauchery L."/>
            <person name="Guy J."/>
            <person name="Iotti M."/>
            <person name="Le Tacon F."/>
            <person name="Lindquist E.A."/>
            <person name="Lipzen A."/>
            <person name="Malagnac F."/>
            <person name="Mello A."/>
            <person name="Molinier V."/>
            <person name="Miyauchi S."/>
            <person name="Poulain J."/>
            <person name="Riccioni C."/>
            <person name="Rubini A."/>
            <person name="Sitrit Y."/>
            <person name="Splivallo R."/>
            <person name="Traeger S."/>
            <person name="Wang M."/>
            <person name="Zifcakova L."/>
            <person name="Wipf D."/>
            <person name="Zambonelli A."/>
            <person name="Paolocci F."/>
            <person name="Nowrousian M."/>
            <person name="Ottonello S."/>
            <person name="Baldrian P."/>
            <person name="Spatafora J.W."/>
            <person name="Henrissat B."/>
            <person name="Nagy L.G."/>
            <person name="Aury J.M."/>
            <person name="Wincker P."/>
            <person name="Grigoriev I.V."/>
            <person name="Bonfante P."/>
            <person name="Martin F.M."/>
        </authorList>
    </citation>
    <scope>NUCLEOTIDE SEQUENCE [LARGE SCALE GENOMIC DNA]</scope>
    <source>
        <strain evidence="2 3">120613-1</strain>
    </source>
</reference>
<dbReference type="PANTHER" id="PTHR47180">
    <property type="entry name" value="ADP-RIBOSYLATION FACTOR-BINDING PROTEIN GGA1-RELATED"/>
    <property type="match status" value="1"/>
</dbReference>
<evidence type="ECO:0000313" key="2">
    <source>
        <dbReference type="EMBL" id="RPB01949.1"/>
    </source>
</evidence>
<sequence length="302" mass="33446">MLSRRLISSHHPRPQTLQLAQLISNACSNGRSSVRARAKVLEYIREKGGNTAYEAAMALIGCIASGGDVAVQAVELLRYCSHSDVQFLTTLSQPPLLQPLLILLKERTLHACLVELLMTLEAAGTGLPYLSTVRKVCDNLRAKGYELSGVLYMKMYTKSELHHRQELAHSARLQICLRRGSKEDLREANGLIKILAGDHAAGGSQEELAWKKMIAGVREQVSALEEALEGKVRREVKYDGFVNKLAYLLQAEKRKIDGIEADGYLTADLRAVGEEIEEVLQKYKDLVIGEERRVVEGVLVAV</sequence>
<dbReference type="PROSITE" id="PS50909">
    <property type="entry name" value="GAT"/>
    <property type="match status" value="1"/>
</dbReference>
<keyword evidence="3" id="KW-1185">Reference proteome</keyword>
<dbReference type="GO" id="GO:0006896">
    <property type="term" value="P:Golgi to vacuole transport"/>
    <property type="evidence" value="ECO:0007669"/>
    <property type="project" value="TreeGrafter"/>
</dbReference>
<dbReference type="STRING" id="1336337.A0A3N4JY44"/>
<dbReference type="OrthoDB" id="5373194at2759"/>
<organism evidence="2 3">
    <name type="scientific">Choiromyces venosus 120613-1</name>
    <dbReference type="NCBI Taxonomy" id="1336337"/>
    <lineage>
        <taxon>Eukaryota</taxon>
        <taxon>Fungi</taxon>
        <taxon>Dikarya</taxon>
        <taxon>Ascomycota</taxon>
        <taxon>Pezizomycotina</taxon>
        <taxon>Pezizomycetes</taxon>
        <taxon>Pezizales</taxon>
        <taxon>Tuberaceae</taxon>
        <taxon>Choiromyces</taxon>
    </lineage>
</organism>
<accession>A0A3N4JY44</accession>
<evidence type="ECO:0000259" key="1">
    <source>
        <dbReference type="PROSITE" id="PS50909"/>
    </source>
</evidence>
<dbReference type="GO" id="GO:0005829">
    <property type="term" value="C:cytosol"/>
    <property type="evidence" value="ECO:0007669"/>
    <property type="project" value="GOC"/>
</dbReference>
<dbReference type="GO" id="GO:0035091">
    <property type="term" value="F:phosphatidylinositol binding"/>
    <property type="evidence" value="ECO:0007669"/>
    <property type="project" value="InterPro"/>
</dbReference>
<dbReference type="EMBL" id="ML120370">
    <property type="protein sequence ID" value="RPB01949.1"/>
    <property type="molecule type" value="Genomic_DNA"/>
</dbReference>